<reference evidence="2" key="1">
    <citation type="submission" date="2023-07" db="EMBL/GenBank/DDBJ databases">
        <title>draft genome sequence of fig (Ficus carica).</title>
        <authorList>
            <person name="Takahashi T."/>
            <person name="Nishimura K."/>
        </authorList>
    </citation>
    <scope>NUCLEOTIDE SEQUENCE</scope>
</reference>
<sequence>MGERPSASSTPSLQSENLLPPCPLSSLSRLGRQECRRHCGLAGFRSGRHHGGSVLDAEEDGKFFPFFSMYSGVDSLH</sequence>
<dbReference type="AlphaFoldDB" id="A0AA88D6P5"/>
<name>A0AA88D6P5_FICCA</name>
<comment type="caution">
    <text evidence="2">The sequence shown here is derived from an EMBL/GenBank/DDBJ whole genome shotgun (WGS) entry which is preliminary data.</text>
</comment>
<gene>
    <name evidence="2" type="ORF">TIFTF001_014108</name>
</gene>
<dbReference type="EMBL" id="BTGU01000019">
    <property type="protein sequence ID" value="GMN44921.1"/>
    <property type="molecule type" value="Genomic_DNA"/>
</dbReference>
<proteinExistence type="predicted"/>
<accession>A0AA88D6P5</accession>
<evidence type="ECO:0000313" key="2">
    <source>
        <dbReference type="EMBL" id="GMN44921.1"/>
    </source>
</evidence>
<keyword evidence="3" id="KW-1185">Reference proteome</keyword>
<evidence type="ECO:0000256" key="1">
    <source>
        <dbReference type="SAM" id="MobiDB-lite"/>
    </source>
</evidence>
<dbReference type="Proteomes" id="UP001187192">
    <property type="component" value="Unassembled WGS sequence"/>
</dbReference>
<feature type="compositionally biased region" description="Polar residues" evidence="1">
    <location>
        <begin position="1"/>
        <end position="17"/>
    </location>
</feature>
<feature type="region of interest" description="Disordered" evidence="1">
    <location>
        <begin position="1"/>
        <end position="24"/>
    </location>
</feature>
<evidence type="ECO:0000313" key="3">
    <source>
        <dbReference type="Proteomes" id="UP001187192"/>
    </source>
</evidence>
<organism evidence="2 3">
    <name type="scientific">Ficus carica</name>
    <name type="common">Common fig</name>
    <dbReference type="NCBI Taxonomy" id="3494"/>
    <lineage>
        <taxon>Eukaryota</taxon>
        <taxon>Viridiplantae</taxon>
        <taxon>Streptophyta</taxon>
        <taxon>Embryophyta</taxon>
        <taxon>Tracheophyta</taxon>
        <taxon>Spermatophyta</taxon>
        <taxon>Magnoliopsida</taxon>
        <taxon>eudicotyledons</taxon>
        <taxon>Gunneridae</taxon>
        <taxon>Pentapetalae</taxon>
        <taxon>rosids</taxon>
        <taxon>fabids</taxon>
        <taxon>Rosales</taxon>
        <taxon>Moraceae</taxon>
        <taxon>Ficeae</taxon>
        <taxon>Ficus</taxon>
    </lineage>
</organism>
<protein>
    <submittedName>
        <fullName evidence="2">Uncharacterized protein</fullName>
    </submittedName>
</protein>